<comment type="caution">
    <text evidence="2">The sequence shown here is derived from an EMBL/GenBank/DDBJ whole genome shotgun (WGS) entry which is preliminary data.</text>
</comment>
<dbReference type="Proteomes" id="UP000011201">
    <property type="component" value="Unassembled WGS sequence"/>
</dbReference>
<sequence length="51" mass="6233">MCHYRDRYYFTEVIILLILYQITKWLRHFVILKPLLGLVFNSQKCSHTFGN</sequence>
<feature type="transmembrane region" description="Helical" evidence="1">
    <location>
        <begin position="7"/>
        <end position="26"/>
    </location>
</feature>
<evidence type="ECO:0000313" key="3">
    <source>
        <dbReference type="Proteomes" id="UP000011201"/>
    </source>
</evidence>
<keyword evidence="1" id="KW-0812">Transmembrane</keyword>
<dbReference type="AlphaFoldDB" id="L8MWV5"/>
<dbReference type="PATRIC" id="fig|927668.3.peg.4985"/>
<proteinExistence type="predicted"/>
<protein>
    <submittedName>
        <fullName evidence="2">Uncharacterized protein</fullName>
    </submittedName>
</protein>
<keyword evidence="3" id="KW-1185">Reference proteome</keyword>
<evidence type="ECO:0000313" key="2">
    <source>
        <dbReference type="EMBL" id="ELS30483.1"/>
    </source>
</evidence>
<keyword evidence="1" id="KW-0472">Membrane</keyword>
<evidence type="ECO:0000256" key="1">
    <source>
        <dbReference type="SAM" id="Phobius"/>
    </source>
</evidence>
<organism evidence="2 3">
    <name type="scientific">Pseudanabaena biceps PCC 7429</name>
    <dbReference type="NCBI Taxonomy" id="927668"/>
    <lineage>
        <taxon>Bacteria</taxon>
        <taxon>Bacillati</taxon>
        <taxon>Cyanobacteriota</taxon>
        <taxon>Cyanophyceae</taxon>
        <taxon>Pseudanabaenales</taxon>
        <taxon>Pseudanabaenaceae</taxon>
        <taxon>Pseudanabaena</taxon>
    </lineage>
</organism>
<dbReference type="EMBL" id="ALWB01000309">
    <property type="protein sequence ID" value="ELS30483.1"/>
    <property type="molecule type" value="Genomic_DNA"/>
</dbReference>
<accession>L8MWV5</accession>
<reference evidence="2 3" key="1">
    <citation type="journal article" date="2013" name="Proc. Natl. Acad. Sci. U.S.A.">
        <title>Improving the coverage of the cyanobacterial phylum using diversity-driven genome sequencing.</title>
        <authorList>
            <person name="Shih P.M."/>
            <person name="Wu D."/>
            <person name="Latifi A."/>
            <person name="Axen S.D."/>
            <person name="Fewer D.P."/>
            <person name="Talla E."/>
            <person name="Calteau A."/>
            <person name="Cai F."/>
            <person name="Tandeau de Marsac N."/>
            <person name="Rippka R."/>
            <person name="Herdman M."/>
            <person name="Sivonen K."/>
            <person name="Coursin T."/>
            <person name="Laurent T."/>
            <person name="Goodwin L."/>
            <person name="Nolan M."/>
            <person name="Davenport K.W."/>
            <person name="Han C.S."/>
            <person name="Rubin E.M."/>
            <person name="Eisen J.A."/>
            <person name="Woyke T."/>
            <person name="Gugger M."/>
            <person name="Kerfeld C.A."/>
        </authorList>
    </citation>
    <scope>NUCLEOTIDE SEQUENCE [LARGE SCALE GENOMIC DNA]</scope>
    <source>
        <strain evidence="2 3">PCC 7429</strain>
    </source>
</reference>
<keyword evidence="1" id="KW-1133">Transmembrane helix</keyword>
<gene>
    <name evidence="2" type="ORF">Pse7429DRAFT_4404</name>
</gene>
<name>L8MWV5_9CYAN</name>